<evidence type="ECO:0000313" key="3">
    <source>
        <dbReference type="EMBL" id="RRT32763.1"/>
    </source>
</evidence>
<keyword evidence="5" id="KW-1185">Reference proteome</keyword>
<dbReference type="EMBL" id="JAQQAF010000005">
    <property type="protein sequence ID" value="KAJ8484739.1"/>
    <property type="molecule type" value="Genomic_DNA"/>
</dbReference>
<dbReference type="Proteomes" id="UP000287651">
    <property type="component" value="Unassembled WGS sequence"/>
</dbReference>
<accession>A0A426WZW2</accession>
<dbReference type="Proteomes" id="UP001222027">
    <property type="component" value="Unassembled WGS sequence"/>
</dbReference>
<proteinExistence type="predicted"/>
<dbReference type="AlphaFoldDB" id="A0A426WZW2"/>
<reference evidence="2 5" key="3">
    <citation type="submission" date="2022-12" db="EMBL/GenBank/DDBJ databases">
        <title>Chromosome-scale assembly of the Ensete ventricosum genome.</title>
        <authorList>
            <person name="Dussert Y."/>
            <person name="Stocks J."/>
            <person name="Wendawek A."/>
            <person name="Woldeyes F."/>
            <person name="Nichols R.A."/>
            <person name="Borrell J.S."/>
        </authorList>
    </citation>
    <scope>NUCLEOTIDE SEQUENCE [LARGE SCALE GENOMIC DNA]</scope>
    <source>
        <strain evidence="5">cv. Maze</strain>
        <strain evidence="2">MazeRef_0001</strain>
        <tissue evidence="2">Seeds</tissue>
    </source>
</reference>
<gene>
    <name evidence="3" type="ORF">B296_00058498</name>
    <name evidence="2" type="ORF">OPV22_017224</name>
</gene>
<evidence type="ECO:0000256" key="1">
    <source>
        <dbReference type="SAM" id="MobiDB-lite"/>
    </source>
</evidence>
<sequence length="94" mass="10153">MAATASTPKACLIIARHGGIQSAEDVLELAPVAATARSPVLAFARDLCAHARTSHANDRKDITPPPTQHRAGCRHYRLSPLRARRDARVTGYEV</sequence>
<evidence type="ECO:0000313" key="2">
    <source>
        <dbReference type="EMBL" id="KAJ8484739.1"/>
    </source>
</evidence>
<evidence type="ECO:0000313" key="5">
    <source>
        <dbReference type="Proteomes" id="UP001222027"/>
    </source>
</evidence>
<reference evidence="3" key="2">
    <citation type="submission" date="2018-09" db="EMBL/GenBank/DDBJ databases">
        <authorList>
            <person name="Harrison J."/>
            <person name="Moore K.A."/>
            <person name="Paszkiewicz K."/>
            <person name="Jones T."/>
            <person name="Grant M."/>
            <person name="Ambacheew D."/>
            <person name="Muzemil S."/>
            <person name="Studholme D."/>
        </authorList>
    </citation>
    <scope>NUCLEOTIDE SEQUENCE</scope>
</reference>
<evidence type="ECO:0000313" key="4">
    <source>
        <dbReference type="Proteomes" id="UP000287651"/>
    </source>
</evidence>
<feature type="region of interest" description="Disordered" evidence="1">
    <location>
        <begin position="52"/>
        <end position="72"/>
    </location>
</feature>
<name>A0A426WZW2_ENSVE</name>
<reference evidence="3 4" key="1">
    <citation type="journal article" date="2014" name="Agronomy (Basel)">
        <title>A Draft Genome Sequence for Ensete ventricosum, the Drought-Tolerant Tree Against Hunger.</title>
        <authorList>
            <person name="Harrison J."/>
            <person name="Moore K.A."/>
            <person name="Paszkiewicz K."/>
            <person name="Jones T."/>
            <person name="Grant M."/>
            <person name="Ambacheew D."/>
            <person name="Muzemil S."/>
            <person name="Studholme D.J."/>
        </authorList>
    </citation>
    <scope>NUCLEOTIDE SEQUENCE [LARGE SCALE GENOMIC DNA]</scope>
</reference>
<organism evidence="3 4">
    <name type="scientific">Ensete ventricosum</name>
    <name type="common">Abyssinian banana</name>
    <name type="synonym">Musa ensete</name>
    <dbReference type="NCBI Taxonomy" id="4639"/>
    <lineage>
        <taxon>Eukaryota</taxon>
        <taxon>Viridiplantae</taxon>
        <taxon>Streptophyta</taxon>
        <taxon>Embryophyta</taxon>
        <taxon>Tracheophyta</taxon>
        <taxon>Spermatophyta</taxon>
        <taxon>Magnoliopsida</taxon>
        <taxon>Liliopsida</taxon>
        <taxon>Zingiberales</taxon>
        <taxon>Musaceae</taxon>
        <taxon>Ensete</taxon>
    </lineage>
</organism>
<dbReference type="EMBL" id="AMZH03030762">
    <property type="protein sequence ID" value="RRT32763.1"/>
    <property type="molecule type" value="Genomic_DNA"/>
</dbReference>
<comment type="caution">
    <text evidence="3">The sequence shown here is derived from an EMBL/GenBank/DDBJ whole genome shotgun (WGS) entry which is preliminary data.</text>
</comment>
<protein>
    <submittedName>
        <fullName evidence="3">Uncharacterized protein</fullName>
    </submittedName>
</protein>